<feature type="chain" id="PRO_5010980898" description="Protein-tyrosine-phosphatase" evidence="17">
    <location>
        <begin position="21"/>
        <end position="2366"/>
    </location>
</feature>
<dbReference type="eggNOG" id="KOG3510">
    <property type="taxonomic scope" value="Eukaryota"/>
</dbReference>
<evidence type="ECO:0000313" key="20">
    <source>
        <dbReference type="EMBL" id="ESO07942.1"/>
    </source>
</evidence>
<feature type="domain" description="Ig-like" evidence="18">
    <location>
        <begin position="573"/>
        <end position="672"/>
    </location>
</feature>
<reference evidence="20 22" key="2">
    <citation type="journal article" date="2013" name="Nature">
        <title>Insights into bilaterian evolution from three spiralian genomes.</title>
        <authorList>
            <person name="Simakov O."/>
            <person name="Marletaz F."/>
            <person name="Cho S.J."/>
            <person name="Edsinger-Gonzales E."/>
            <person name="Havlak P."/>
            <person name="Hellsten U."/>
            <person name="Kuo D.H."/>
            <person name="Larsson T."/>
            <person name="Lv J."/>
            <person name="Arendt D."/>
            <person name="Savage R."/>
            <person name="Osoegawa K."/>
            <person name="de Jong P."/>
            <person name="Grimwood J."/>
            <person name="Chapman J.A."/>
            <person name="Shapiro H."/>
            <person name="Aerts A."/>
            <person name="Otillar R.P."/>
            <person name="Terry A.Y."/>
            <person name="Boore J.L."/>
            <person name="Grigoriev I.V."/>
            <person name="Lindberg D.R."/>
            <person name="Seaver E.C."/>
            <person name="Weisblat D.A."/>
            <person name="Putnam N.H."/>
            <person name="Rokhsar D.S."/>
        </authorList>
    </citation>
    <scope>NUCLEOTIDE SEQUENCE</scope>
</reference>
<dbReference type="GO" id="GO:0007156">
    <property type="term" value="P:homophilic cell adhesion via plasma membrane adhesion molecules"/>
    <property type="evidence" value="ECO:0000318"/>
    <property type="project" value="GO_Central"/>
</dbReference>
<feature type="domain" description="Ig-like" evidence="18">
    <location>
        <begin position="677"/>
        <end position="763"/>
    </location>
</feature>
<dbReference type="EMBL" id="AMQM01003337">
    <property type="status" value="NOT_ANNOTATED_CDS"/>
    <property type="molecule type" value="Genomic_DNA"/>
</dbReference>
<keyword evidence="4 17" id="KW-0732">Signal</keyword>
<dbReference type="RefSeq" id="XP_009013731.1">
    <property type="nucleotide sequence ID" value="XM_009015483.1"/>
</dbReference>
<dbReference type="FunFam" id="2.60.40.10:FF:000176">
    <property type="entry name" value="Down syndrome cell adhesion molecule a"/>
    <property type="match status" value="1"/>
</dbReference>
<dbReference type="Pfam" id="PF00041">
    <property type="entry name" value="fn3"/>
    <property type="match status" value="4"/>
</dbReference>
<dbReference type="FunFam" id="2.60.40.10:FF:000172">
    <property type="entry name" value="Down syndrome cell adhesion molecule b"/>
    <property type="match status" value="1"/>
</dbReference>
<dbReference type="Gene3D" id="2.60.40.10">
    <property type="entry name" value="Immunoglobulins"/>
    <property type="match status" value="14"/>
</dbReference>
<dbReference type="FunFam" id="2.60.40.10:FF:000333">
    <property type="entry name" value="Down syndrome cell adhesion molecule"/>
    <property type="match status" value="1"/>
</dbReference>
<dbReference type="InterPro" id="IPR007110">
    <property type="entry name" value="Ig-like_dom"/>
</dbReference>
<accession>T1FSB6</accession>
<keyword evidence="11" id="KW-1015">Disulfide bond</keyword>
<dbReference type="PANTHER" id="PTHR44170:SF6">
    <property type="entry name" value="CONTACTIN"/>
    <property type="match status" value="1"/>
</dbReference>
<dbReference type="SUPFAM" id="SSF49265">
    <property type="entry name" value="Fibronectin type III"/>
    <property type="match status" value="3"/>
</dbReference>
<evidence type="ECO:0000256" key="17">
    <source>
        <dbReference type="SAM" id="SignalP"/>
    </source>
</evidence>
<evidence type="ECO:0000256" key="12">
    <source>
        <dbReference type="ARBA" id="ARBA00023180"/>
    </source>
</evidence>
<evidence type="ECO:0000256" key="7">
    <source>
        <dbReference type="ARBA" id="ARBA00022902"/>
    </source>
</evidence>
<feature type="compositionally biased region" description="Low complexity" evidence="15">
    <location>
        <begin position="1875"/>
        <end position="1890"/>
    </location>
</feature>
<evidence type="ECO:0000256" key="6">
    <source>
        <dbReference type="ARBA" id="ARBA00022889"/>
    </source>
</evidence>
<feature type="transmembrane region" description="Helical" evidence="16">
    <location>
        <begin position="1808"/>
        <end position="1831"/>
    </location>
</feature>
<feature type="domain" description="Ig-like" evidence="18">
    <location>
        <begin position="768"/>
        <end position="859"/>
    </location>
</feature>
<keyword evidence="9" id="KW-0770">Synapse</keyword>
<dbReference type="KEGG" id="hro:HELRODRAFT_190821"/>
<protein>
    <recommendedName>
        <fullName evidence="23">Protein-tyrosine-phosphatase</fullName>
    </recommendedName>
</protein>
<feature type="domain" description="Ig-like" evidence="18">
    <location>
        <begin position="385"/>
        <end position="470"/>
    </location>
</feature>
<gene>
    <name evidence="21" type="primary">20211713</name>
    <name evidence="20" type="ORF">HELRODRAFT_190821</name>
</gene>
<comment type="subcellular location">
    <subcellularLocation>
        <location evidence="1">Cell membrane</location>
        <topology evidence="1">Single-pass type I membrane protein</topology>
    </subcellularLocation>
    <subcellularLocation>
        <location evidence="14">Synapse</location>
    </subcellularLocation>
</comment>
<evidence type="ECO:0000256" key="2">
    <source>
        <dbReference type="ARBA" id="ARBA00022475"/>
    </source>
</evidence>
<feature type="region of interest" description="Disordered" evidence="15">
    <location>
        <begin position="2218"/>
        <end position="2282"/>
    </location>
</feature>
<dbReference type="InterPro" id="IPR003961">
    <property type="entry name" value="FN3_dom"/>
</dbReference>
<feature type="region of interest" description="Disordered" evidence="15">
    <location>
        <begin position="1868"/>
        <end position="1906"/>
    </location>
</feature>
<keyword evidence="22" id="KW-1185">Reference proteome</keyword>
<feature type="domain" description="Fibronectin type-III" evidence="19">
    <location>
        <begin position="1591"/>
        <end position="1681"/>
    </location>
</feature>
<dbReference type="PROSITE" id="PS50835">
    <property type="entry name" value="IG_LIKE"/>
    <property type="match status" value="8"/>
</dbReference>
<evidence type="ECO:0000256" key="16">
    <source>
        <dbReference type="SAM" id="Phobius"/>
    </source>
</evidence>
<evidence type="ECO:0000259" key="18">
    <source>
        <dbReference type="PROSITE" id="PS50835"/>
    </source>
</evidence>
<dbReference type="SMART" id="SM00409">
    <property type="entry name" value="IG"/>
    <property type="match status" value="9"/>
</dbReference>
<dbReference type="PROSITE" id="PS50853">
    <property type="entry name" value="FN3"/>
    <property type="match status" value="6"/>
</dbReference>
<dbReference type="SMART" id="SM00060">
    <property type="entry name" value="FN3"/>
    <property type="match status" value="6"/>
</dbReference>
<evidence type="ECO:0008006" key="23">
    <source>
        <dbReference type="Google" id="ProtNLM"/>
    </source>
</evidence>
<feature type="region of interest" description="Disordered" evidence="15">
    <location>
        <begin position="2028"/>
        <end position="2055"/>
    </location>
</feature>
<dbReference type="OMA" id="CETECAI"/>
<dbReference type="GeneID" id="20211713"/>
<dbReference type="FunFam" id="2.60.40.10:FF:000017">
    <property type="entry name" value="Down syndrome cell adhesion molecule b"/>
    <property type="match status" value="1"/>
</dbReference>
<dbReference type="OrthoDB" id="10001713at2759"/>
<keyword evidence="3 16" id="KW-0812">Transmembrane</keyword>
<dbReference type="EMBL" id="KB096134">
    <property type="protein sequence ID" value="ESO07942.1"/>
    <property type="molecule type" value="Genomic_DNA"/>
</dbReference>
<name>T1FSB6_HELRO</name>
<feature type="domain" description="Ig-like" evidence="18">
    <location>
        <begin position="479"/>
        <end position="560"/>
    </location>
</feature>
<evidence type="ECO:0000256" key="13">
    <source>
        <dbReference type="ARBA" id="ARBA00023319"/>
    </source>
</evidence>
<dbReference type="InParanoid" id="T1FSB6"/>
<feature type="compositionally biased region" description="Basic and acidic residues" evidence="15">
    <location>
        <begin position="285"/>
        <end position="295"/>
    </location>
</feature>
<feature type="compositionally biased region" description="Low complexity" evidence="15">
    <location>
        <begin position="2261"/>
        <end position="2282"/>
    </location>
</feature>
<dbReference type="InterPro" id="IPR013098">
    <property type="entry name" value="Ig_I-set"/>
</dbReference>
<dbReference type="FunFam" id="2.60.40.10:FF:000120">
    <property type="entry name" value="Down syndrome cell adhesion molecule like 1"/>
    <property type="match status" value="1"/>
</dbReference>
<proteinExistence type="predicted"/>
<feature type="region of interest" description="Disordered" evidence="15">
    <location>
        <begin position="2145"/>
        <end position="2171"/>
    </location>
</feature>
<keyword evidence="5" id="KW-0677">Repeat</keyword>
<dbReference type="GO" id="GO:0045202">
    <property type="term" value="C:synapse"/>
    <property type="evidence" value="ECO:0000318"/>
    <property type="project" value="GO_Central"/>
</dbReference>
<feature type="compositionally biased region" description="Basic residues" evidence="15">
    <location>
        <begin position="2031"/>
        <end position="2049"/>
    </location>
</feature>
<feature type="domain" description="Fibronectin type-III" evidence="19">
    <location>
        <begin position="1381"/>
        <end position="1485"/>
    </location>
</feature>
<evidence type="ECO:0000256" key="11">
    <source>
        <dbReference type="ARBA" id="ARBA00023157"/>
    </source>
</evidence>
<feature type="compositionally biased region" description="Polar residues" evidence="15">
    <location>
        <begin position="1891"/>
        <end position="1900"/>
    </location>
</feature>
<dbReference type="CDD" id="cd00063">
    <property type="entry name" value="FN3"/>
    <property type="match status" value="6"/>
</dbReference>
<dbReference type="CDD" id="cd00096">
    <property type="entry name" value="Ig"/>
    <property type="match status" value="1"/>
</dbReference>
<evidence type="ECO:0000256" key="10">
    <source>
        <dbReference type="ARBA" id="ARBA00023136"/>
    </source>
</evidence>
<keyword evidence="10 16" id="KW-0472">Membrane</keyword>
<feature type="compositionally biased region" description="Polar residues" evidence="15">
    <location>
        <begin position="2353"/>
        <end position="2366"/>
    </location>
</feature>
<dbReference type="FunFam" id="2.60.40.10:FF:003098">
    <property type="entry name" value="Hemicentin, putative"/>
    <property type="match status" value="1"/>
</dbReference>
<dbReference type="CTD" id="20211713"/>
<dbReference type="SMART" id="SM00408">
    <property type="entry name" value="IGc2"/>
    <property type="match status" value="8"/>
</dbReference>
<dbReference type="HOGENOM" id="CLU_001038_4_0_1"/>
<feature type="compositionally biased region" description="Low complexity" evidence="15">
    <location>
        <begin position="2330"/>
        <end position="2352"/>
    </location>
</feature>
<sequence length="2366" mass="265735">MNQNHKTFFMLIMSVAITRQRQLQQNAVDNYIDNINNIKVNNNNINVNNNNNKLHGPTFTSDFPSEVISPIDRQTSVHCSAFATPSPHIQWLWLRESNYENQRDTGANNINSNDIINGRINDDDDDDNDDDGDLSNDDDEVSAQIFSANNVEYGREGELKKSFQLFESCLNIQIRNQVKLNLLHFKSKSWKPVLKSDFLQQHNNGTLVVPSYRANNDDRIQDSDLNRLQVYRVRCVASNRIGIIVGPEIRIRTDFVHVIAWRENNGREFRVGNIDNDKLENNDIFHDHHQHHNGDIDDDEDKKDKINYEKDDNSNRKTISRNYNDGRYSILDNGDLKGARLYIREVKRSDSYRKFMCVTRNILTGEEKQSDYANLIVVDSANSAPKIAEASGSKVWVVEGARAELACAAYAHPQAQYRWSKNDGTLGSSVGAGHKYKLLGGNLIVDNVEAADDGLYRCLAENYMGHQTISVQLKVYATLKVHTQPHAQFVDSSKNASITCKITGYPVKSITWLKDGRHIVKRNRISGINNETLRISDVTREDVGMYQCVVMGGKEEREVVQASSQLTLGSSPPYIINRLTDQFVEPGTRISIFCTAVGSPTPKIFWYVDDESLANGNHGERIVVGSLTGLHASAERQTSFVNITNVKVEDGGRMRCVARNKVGIDSQESTLNIRGVPYVKPMKNVTAIAGGQLRIVCHVSGFPLKQILWKKGVVSLPTNHRQAVFENGTLLVQQVNRNADEGWYWCKASNVMDQGMEKRVYVRVIEPPSVDSFTFPRRKLGDRISVSCVMGSGDLPMTLEWRKDGDVIDQNLEVKVQQSGPYSSFLSIEYVTPRHNGNYTCIISNEGASNNYTSYLHIDVPPSWLTEPQDLRVVLNQPAIIDCQVYGDPQPRVLWKKATAGLTSSYQDLDYDVNGGQNIRILENGSLSIQSVSTGNAGYYLCHASNDVGADLSKVVQLEVLEPASFSVHEANVSVVKGQRSSLECVARGDRPISVTWTFNYNGNDWTSDPRYQMTEFVTKQGQGSRLTIDHVLRNDSGFYGCMAKNRYGSDVTSIHLLIMEIPDPPTDLVLIFIGPDWVDLKWSQPFDGNSQLLEYILELKKETDSWDEVYQTVNANPNQQIAKLTELRPATAYEARVKAINKIGVGKPSDPVSFTTDEKEPSAAPTNVTLQSLTSQSLLVTWTEIDPSHHNGQLLGYQIAYKKTNDVTGQYNYVMAYQPQYALKNLSKYTTYSAHVTAYNKKGRGPTSGDVIAVTLEDVPDKPPQKVSVTSPNSESLLVSWSNPPSNHINGILIGYKVMYRIIGGDEDDEENGDDSDKTGRINVATTLFSSSDDIGDDDDHLKINGLKKFGKYLVKVKAVTKAGDGVASRPVRVRTMEDAPDKPLLIRTYQLNKTSLLISWAPPKNPNGVLISYTLQIKNSNNNNNNNIQDNSNITTIIVHSSNNTYTFAGYSAGSQQFVRVGASTKAGSGEWTDWILMQLNGSENEKDDKDQLIGAKIVTFGQEVTSHWYKKVSFECLVIGQPQPTVQWFKGDTKIDVSISNKYYLMPNNTLIIFDLTGSDAGSYKCQAKNSHQSDEIVHVLNLREPLNPPTLSLVESTANKIQINWQTSNIVNKIKKFRLHYKIQDDSEWRTVDLEADKRSHIIGQLECGTNYTLYLEALFRLKKVRTELFTVTTKGTEPMPPHHLSSVVQHYNSTHVTLNLTSWGPPECPVSSFDVYYQVPEQGGWAMFDVQIFDHKHPQVLVIPLKDYNVHIKAHNNIGSTDSYVSLTTKDGSNQNLIRRLGSTTSSSSASFFSGTIMKKLHIIIPSVVGFLVAVVVSVVAVALFCKRRSKLKGTKVSRCDPYTGDIIVLNEEDGEIVVMKQASNSRTNSSHSVNNSATGSSSSNRYQANGSAIQKSKKLSKKERKRLLKAVGCDVIITGEESHLRQKRRQKTKDGKMHTSISQQEWYVSFPRDGLPDGSEFVVSKRSSEDVTHVLDLKSHNRGENVDDVISGDGEICMNEGIYGQRSPNCDGLNDVEDHHIHQQNQHHNHQPHHRRHPHRHSRSVASLSPTPTCIHQCYTGSSPGIAVRQPTNQPTMQSAVCTETLNRCRCEATDDQQSSNYYHVIMPNNADEPTPTTTIQRLQQARSPQIIPAYSTFQPQQTTAPTQRQQILPTSSGGSDQTSSQTLLYPYSTLQIHQIQPQLLLQKQQQPQQLLQLPHLQQPHLQQPQQLHTCTCGDDDVDEQSANISEHSSERTFNSEDANLFPPPPPSHILNQQQQQQQQQQNQRPQHLNQQNQPQKIYSYFPNQTQLELTINQRQQQSLEQQQQQLPFNSIYQHISSSQQQQTQQNQQEYQPQQPQQNLPNRTTPSISSYHYSMV</sequence>
<evidence type="ECO:0000256" key="14">
    <source>
        <dbReference type="ARBA" id="ARBA00034103"/>
    </source>
</evidence>
<feature type="signal peptide" evidence="17">
    <location>
        <begin position="1"/>
        <end position="20"/>
    </location>
</feature>
<feature type="region of interest" description="Disordered" evidence="15">
    <location>
        <begin position="285"/>
        <end position="318"/>
    </location>
</feature>
<keyword evidence="8 16" id="KW-1133">Transmembrane helix</keyword>
<evidence type="ECO:0000256" key="8">
    <source>
        <dbReference type="ARBA" id="ARBA00022989"/>
    </source>
</evidence>
<feature type="compositionally biased region" description="Low complexity" evidence="15">
    <location>
        <begin position="108"/>
        <end position="119"/>
    </location>
</feature>
<dbReference type="InterPro" id="IPR013783">
    <property type="entry name" value="Ig-like_fold"/>
</dbReference>
<dbReference type="InterPro" id="IPR003599">
    <property type="entry name" value="Ig_sub"/>
</dbReference>
<evidence type="ECO:0000259" key="19">
    <source>
        <dbReference type="PROSITE" id="PS50853"/>
    </source>
</evidence>
<feature type="domain" description="Fibronectin type-III" evidence="19">
    <location>
        <begin position="1264"/>
        <end position="1380"/>
    </location>
</feature>
<feature type="region of interest" description="Disordered" evidence="15">
    <location>
        <begin position="2326"/>
        <end position="2366"/>
    </location>
</feature>
<evidence type="ECO:0000256" key="9">
    <source>
        <dbReference type="ARBA" id="ARBA00023018"/>
    </source>
</evidence>
<dbReference type="GO" id="GO:0007416">
    <property type="term" value="P:synapse assembly"/>
    <property type="evidence" value="ECO:0000318"/>
    <property type="project" value="GO_Central"/>
</dbReference>
<dbReference type="Proteomes" id="UP000015101">
    <property type="component" value="Unassembled WGS sequence"/>
</dbReference>
<evidence type="ECO:0000256" key="4">
    <source>
        <dbReference type="ARBA" id="ARBA00022729"/>
    </source>
</evidence>
<evidence type="ECO:0000256" key="15">
    <source>
        <dbReference type="SAM" id="MobiDB-lite"/>
    </source>
</evidence>
<feature type="domain" description="Fibronectin type-III" evidence="19">
    <location>
        <begin position="1685"/>
        <end position="1777"/>
    </location>
</feature>
<dbReference type="InterPro" id="IPR036116">
    <property type="entry name" value="FN3_sf"/>
</dbReference>
<evidence type="ECO:0000313" key="22">
    <source>
        <dbReference type="Proteomes" id="UP000015101"/>
    </source>
</evidence>
<organism evidence="21 22">
    <name type="scientific">Helobdella robusta</name>
    <name type="common">Californian leech</name>
    <dbReference type="NCBI Taxonomy" id="6412"/>
    <lineage>
        <taxon>Eukaryota</taxon>
        <taxon>Metazoa</taxon>
        <taxon>Spiralia</taxon>
        <taxon>Lophotrochozoa</taxon>
        <taxon>Annelida</taxon>
        <taxon>Clitellata</taxon>
        <taxon>Hirudinea</taxon>
        <taxon>Rhynchobdellida</taxon>
        <taxon>Glossiphoniidae</taxon>
        <taxon>Helobdella</taxon>
    </lineage>
</organism>
<feature type="compositionally biased region" description="Polar residues" evidence="15">
    <location>
        <begin position="2121"/>
        <end position="2132"/>
    </location>
</feature>
<dbReference type="FunCoup" id="T1FSB6">
    <property type="interactions" value="272"/>
</dbReference>
<keyword evidence="2" id="KW-1003">Cell membrane</keyword>
<dbReference type="Pfam" id="PF25059">
    <property type="entry name" value="FN3_DSCAM-DSCAML_C"/>
    <property type="match status" value="1"/>
</dbReference>
<dbReference type="GO" id="GO:0005886">
    <property type="term" value="C:plasma membrane"/>
    <property type="evidence" value="ECO:0007669"/>
    <property type="project" value="UniProtKB-SubCell"/>
</dbReference>
<feature type="domain" description="Ig-like" evidence="18">
    <location>
        <begin position="862"/>
        <end position="953"/>
    </location>
</feature>
<dbReference type="FunFam" id="2.60.40.10:FF:001049">
    <property type="entry name" value="Down syndrome cell adhesion molecule-like protein Dscam2"/>
    <property type="match status" value="1"/>
</dbReference>
<dbReference type="EnsemblMetazoa" id="HelroT190821">
    <property type="protein sequence ID" value="HelroP190821"/>
    <property type="gene ID" value="HelroG190821"/>
</dbReference>
<keyword evidence="7" id="KW-0524">Neurogenesis</keyword>
<feature type="region of interest" description="Disordered" evidence="15">
    <location>
        <begin position="104"/>
        <end position="141"/>
    </location>
</feature>
<feature type="compositionally biased region" description="Acidic residues" evidence="15">
    <location>
        <begin position="122"/>
        <end position="141"/>
    </location>
</feature>
<feature type="domain" description="Ig-like" evidence="18">
    <location>
        <begin position="1504"/>
        <end position="1581"/>
    </location>
</feature>
<feature type="domain" description="Fibronectin type-III" evidence="19">
    <location>
        <begin position="1165"/>
        <end position="1259"/>
    </location>
</feature>
<feature type="region of interest" description="Disordered" evidence="15">
    <location>
        <begin position="2112"/>
        <end position="2132"/>
    </location>
</feature>
<feature type="compositionally biased region" description="Basic and acidic residues" evidence="15">
    <location>
        <begin position="302"/>
        <end position="315"/>
    </location>
</feature>
<evidence type="ECO:0000256" key="1">
    <source>
        <dbReference type="ARBA" id="ARBA00004251"/>
    </source>
</evidence>
<feature type="domain" description="Fibronectin type-III" evidence="19">
    <location>
        <begin position="1065"/>
        <end position="1160"/>
    </location>
</feature>
<keyword evidence="13" id="KW-0393">Immunoglobulin domain</keyword>
<feature type="domain" description="Ig-like" evidence="18">
    <location>
        <begin position="963"/>
        <end position="1053"/>
    </location>
</feature>
<keyword evidence="6" id="KW-0130">Cell adhesion</keyword>
<dbReference type="Pfam" id="PF13927">
    <property type="entry name" value="Ig_3"/>
    <property type="match status" value="3"/>
</dbReference>
<dbReference type="Pfam" id="PF07679">
    <property type="entry name" value="I-set"/>
    <property type="match status" value="5"/>
</dbReference>
<evidence type="ECO:0000313" key="21">
    <source>
        <dbReference type="EnsemblMetazoa" id="HelroP190821"/>
    </source>
</evidence>
<dbReference type="STRING" id="6412.T1FSB6"/>
<reference evidence="21" key="3">
    <citation type="submission" date="2015-06" db="UniProtKB">
        <authorList>
            <consortium name="EnsemblMetazoa"/>
        </authorList>
    </citation>
    <scope>IDENTIFICATION</scope>
</reference>
<dbReference type="InterPro" id="IPR036179">
    <property type="entry name" value="Ig-like_dom_sf"/>
</dbReference>
<dbReference type="InterPro" id="IPR003598">
    <property type="entry name" value="Ig_sub2"/>
</dbReference>
<dbReference type="SUPFAM" id="SSF48726">
    <property type="entry name" value="Immunoglobulin"/>
    <property type="match status" value="9"/>
</dbReference>
<dbReference type="PANTHER" id="PTHR44170">
    <property type="entry name" value="PROTEIN SIDEKICK"/>
    <property type="match status" value="1"/>
</dbReference>
<dbReference type="FunFam" id="2.60.40.10:FF:000104">
    <property type="entry name" value="Down syndrome cell adhesion molecule b"/>
    <property type="match status" value="1"/>
</dbReference>
<evidence type="ECO:0000256" key="3">
    <source>
        <dbReference type="ARBA" id="ARBA00022692"/>
    </source>
</evidence>
<reference evidence="22" key="1">
    <citation type="submission" date="2012-12" db="EMBL/GenBank/DDBJ databases">
        <authorList>
            <person name="Hellsten U."/>
            <person name="Grimwood J."/>
            <person name="Chapman J.A."/>
            <person name="Shapiro H."/>
            <person name="Aerts A."/>
            <person name="Otillar R.P."/>
            <person name="Terry A.Y."/>
            <person name="Boore J.L."/>
            <person name="Simakov O."/>
            <person name="Marletaz F."/>
            <person name="Cho S.-J."/>
            <person name="Edsinger-Gonzales E."/>
            <person name="Havlak P."/>
            <person name="Kuo D.-H."/>
            <person name="Larsson T."/>
            <person name="Lv J."/>
            <person name="Arendt D."/>
            <person name="Savage R."/>
            <person name="Osoegawa K."/>
            <person name="de Jong P."/>
            <person name="Lindberg D.R."/>
            <person name="Seaver E.C."/>
            <person name="Weisblat D.A."/>
            <person name="Putnam N.H."/>
            <person name="Grigoriev I.V."/>
            <person name="Rokhsar D.S."/>
        </authorList>
    </citation>
    <scope>NUCLEOTIDE SEQUENCE</scope>
</reference>
<keyword evidence="12" id="KW-0325">Glycoprotein</keyword>
<dbReference type="InterPro" id="IPR056754">
    <property type="entry name" value="DSCAM/DSCAML_C"/>
</dbReference>
<evidence type="ECO:0000256" key="5">
    <source>
        <dbReference type="ARBA" id="ARBA00022737"/>
    </source>
</evidence>
<dbReference type="FunFam" id="2.60.40.10:FF:000477">
    <property type="entry name" value="DS cell adhesion molecule like 1"/>
    <property type="match status" value="1"/>
</dbReference>